<accession>A0A381Y5T6</accession>
<proteinExistence type="predicted"/>
<sequence length="128" mass="14359">MMKQMPNTLRPLRSITAFEKAIAESNEKVVLIFKHSNSCDLSAMALDEVTQHVEQASSLTIYYLITVQSERKVSNEVSERLCIPHATPQIILVRNGKALWSASHLQITRETLREAEATHTQTATVPNT</sequence>
<reference evidence="1" key="1">
    <citation type="submission" date="2018-05" db="EMBL/GenBank/DDBJ databases">
        <authorList>
            <person name="Lanie J.A."/>
            <person name="Ng W.-L."/>
            <person name="Kazmierczak K.M."/>
            <person name="Andrzejewski T.M."/>
            <person name="Davidsen T.M."/>
            <person name="Wayne K.J."/>
            <person name="Tettelin H."/>
            <person name="Glass J.I."/>
            <person name="Rusch D."/>
            <person name="Podicherti R."/>
            <person name="Tsui H.-C.T."/>
            <person name="Winkler M.E."/>
        </authorList>
    </citation>
    <scope>NUCLEOTIDE SEQUENCE</scope>
</reference>
<name>A0A381Y5T6_9ZZZZ</name>
<dbReference type="Gene3D" id="3.40.30.10">
    <property type="entry name" value="Glutaredoxin"/>
    <property type="match status" value="1"/>
</dbReference>
<evidence type="ECO:0000313" key="1">
    <source>
        <dbReference type="EMBL" id="SVA72388.1"/>
    </source>
</evidence>
<evidence type="ECO:0008006" key="2">
    <source>
        <dbReference type="Google" id="ProtNLM"/>
    </source>
</evidence>
<protein>
    <recommendedName>
        <fullName evidence="2">Bacillithiol system redox-active protein YtxJ</fullName>
    </recommendedName>
</protein>
<dbReference type="NCBIfam" id="TIGR04019">
    <property type="entry name" value="B_thiol_YtxJ"/>
    <property type="match status" value="1"/>
</dbReference>
<organism evidence="1">
    <name type="scientific">marine metagenome</name>
    <dbReference type="NCBI Taxonomy" id="408172"/>
    <lineage>
        <taxon>unclassified sequences</taxon>
        <taxon>metagenomes</taxon>
        <taxon>ecological metagenomes</taxon>
    </lineage>
</organism>
<dbReference type="Pfam" id="PF11009">
    <property type="entry name" value="BrxC"/>
    <property type="match status" value="1"/>
</dbReference>
<dbReference type="InterPro" id="IPR022551">
    <property type="entry name" value="BrxC"/>
</dbReference>
<gene>
    <name evidence="1" type="ORF">METZ01_LOCUS125242</name>
</gene>
<dbReference type="AlphaFoldDB" id="A0A381Y5T6"/>
<dbReference type="EMBL" id="UINC01017456">
    <property type="protein sequence ID" value="SVA72388.1"/>
    <property type="molecule type" value="Genomic_DNA"/>
</dbReference>